<dbReference type="InterPro" id="IPR011965">
    <property type="entry name" value="PaaX_trns_reg"/>
</dbReference>
<evidence type="ECO:0000259" key="2">
    <source>
        <dbReference type="Pfam" id="PF08223"/>
    </source>
</evidence>
<dbReference type="Pfam" id="PF08223">
    <property type="entry name" value="PaaX_C"/>
    <property type="match status" value="1"/>
</dbReference>
<dbReference type="Pfam" id="PF20803">
    <property type="entry name" value="PaaX_M"/>
    <property type="match status" value="1"/>
</dbReference>
<dbReference type="InterPro" id="IPR036388">
    <property type="entry name" value="WH-like_DNA-bd_sf"/>
</dbReference>
<dbReference type="Gene3D" id="3.30.70.2650">
    <property type="match status" value="1"/>
</dbReference>
<protein>
    <submittedName>
        <fullName evidence="4">PaaX family transcriptional regulator</fullName>
    </submittedName>
</protein>
<organism evidence="4 5">
    <name type="scientific">Microbacterium testaceum</name>
    <name type="common">Aureobacterium testaceum</name>
    <name type="synonym">Brevibacterium testaceum</name>
    <dbReference type="NCBI Taxonomy" id="2033"/>
    <lineage>
        <taxon>Bacteria</taxon>
        <taxon>Bacillati</taxon>
        <taxon>Actinomycetota</taxon>
        <taxon>Actinomycetes</taxon>
        <taxon>Micrococcales</taxon>
        <taxon>Microbacteriaceae</taxon>
        <taxon>Microbacterium</taxon>
    </lineage>
</organism>
<dbReference type="PIRSF" id="PIRSF020623">
    <property type="entry name" value="PaaX"/>
    <property type="match status" value="1"/>
</dbReference>
<dbReference type="SUPFAM" id="SSF46785">
    <property type="entry name" value="Winged helix' DNA-binding domain"/>
    <property type="match status" value="1"/>
</dbReference>
<evidence type="ECO:0000313" key="4">
    <source>
        <dbReference type="EMBL" id="GEB45776.1"/>
    </source>
</evidence>
<dbReference type="PANTHER" id="PTHR30319:SF1">
    <property type="entry name" value="TRANSCRIPTIONAL REPRESSOR PAAX"/>
    <property type="match status" value="1"/>
</dbReference>
<name>A0A4Y3QK41_MICTE</name>
<evidence type="ECO:0000259" key="1">
    <source>
        <dbReference type="Pfam" id="PF07848"/>
    </source>
</evidence>
<feature type="domain" description="Transcriptional repressor PaaX-like N-terminal" evidence="1">
    <location>
        <begin position="2"/>
        <end position="71"/>
    </location>
</feature>
<dbReference type="InterPro" id="IPR012906">
    <property type="entry name" value="PaaX-like_N"/>
</dbReference>
<evidence type="ECO:0000259" key="3">
    <source>
        <dbReference type="Pfam" id="PF20803"/>
    </source>
</evidence>
<dbReference type="AlphaFoldDB" id="A0A4Y3QK41"/>
<dbReference type="Proteomes" id="UP000319525">
    <property type="component" value="Unassembled WGS sequence"/>
</dbReference>
<dbReference type="OrthoDB" id="2270427at2"/>
<feature type="domain" description="Transcriptional repressor PaaX-like C-terminal" evidence="2">
    <location>
        <begin position="170"/>
        <end position="250"/>
    </location>
</feature>
<sequence length="279" mass="31485">MRPRSLVFTLFGDYFRYCGDGEAPLRGLSDVLQLFEVEPATTRVVMSRLRAEGWFETRRDGRLTTYVLSPKAWQLLDEGRERIFRHVSGEWDGQWTLIATRASDRSARDEVRKQLTWLGFGQLQPAIWVAPGDRMAAARDLMETNGVSSDVFLSRSGDLDHDRSIAARGWDLDALDALYGRFVAQHDSPVDGGTHDDALVARVRLTDDYRRFPFTDPDLPADLLPAGWNAPRAHEVFVRRHDELRPGATSAIERLTGMTVRGAHRAFLDGGAVGFTRER</sequence>
<proteinExistence type="predicted"/>
<gene>
    <name evidence="4" type="primary">paaX</name>
    <name evidence="4" type="ORF">MTE01_17210</name>
</gene>
<feature type="domain" description="Transcriptional repressor PaaX-like central Cas2-like" evidence="3">
    <location>
        <begin position="90"/>
        <end position="157"/>
    </location>
</feature>
<dbReference type="InterPro" id="IPR048846">
    <property type="entry name" value="PaaX-like_central"/>
</dbReference>
<reference evidence="4 5" key="1">
    <citation type="submission" date="2019-06" db="EMBL/GenBank/DDBJ databases">
        <title>Whole genome shotgun sequence of Microbacterium testaceum NBRC 12675.</title>
        <authorList>
            <person name="Hosoyama A."/>
            <person name="Uohara A."/>
            <person name="Ohji S."/>
            <person name="Ichikawa N."/>
        </authorList>
    </citation>
    <scope>NUCLEOTIDE SEQUENCE [LARGE SCALE GENOMIC DNA]</scope>
    <source>
        <strain evidence="4 5">NBRC 12675</strain>
    </source>
</reference>
<dbReference type="Pfam" id="PF07848">
    <property type="entry name" value="PaaX"/>
    <property type="match status" value="1"/>
</dbReference>
<dbReference type="Gene3D" id="1.10.10.10">
    <property type="entry name" value="Winged helix-like DNA-binding domain superfamily/Winged helix DNA-binding domain"/>
    <property type="match status" value="1"/>
</dbReference>
<dbReference type="PANTHER" id="PTHR30319">
    <property type="entry name" value="PHENYLACETIC ACID REGULATOR-RELATED TRANSCRIPTIONAL REPRESSOR"/>
    <property type="match status" value="1"/>
</dbReference>
<dbReference type="GO" id="GO:0006351">
    <property type="term" value="P:DNA-templated transcription"/>
    <property type="evidence" value="ECO:0007669"/>
    <property type="project" value="InterPro"/>
</dbReference>
<dbReference type="InterPro" id="IPR036390">
    <property type="entry name" value="WH_DNA-bd_sf"/>
</dbReference>
<dbReference type="Gene3D" id="1.20.58.1460">
    <property type="match status" value="1"/>
</dbReference>
<dbReference type="InterPro" id="IPR013225">
    <property type="entry name" value="PaaX_C"/>
</dbReference>
<dbReference type="EMBL" id="BJML01000004">
    <property type="protein sequence ID" value="GEB45776.1"/>
    <property type="molecule type" value="Genomic_DNA"/>
</dbReference>
<evidence type="ECO:0000313" key="5">
    <source>
        <dbReference type="Proteomes" id="UP000319525"/>
    </source>
</evidence>
<accession>A0A4Y3QK41</accession>
<comment type="caution">
    <text evidence="4">The sequence shown here is derived from an EMBL/GenBank/DDBJ whole genome shotgun (WGS) entry which is preliminary data.</text>
</comment>
<dbReference type="GeneID" id="57144409"/>
<dbReference type="RefSeq" id="WP_141376842.1">
    <property type="nucleotide sequence ID" value="NZ_BJML01000004.1"/>
</dbReference>